<keyword evidence="2 4" id="KW-0346">Stress response</keyword>
<dbReference type="Proteomes" id="UP000093070">
    <property type="component" value="Chromosome"/>
</dbReference>
<evidence type="ECO:0000256" key="4">
    <source>
        <dbReference type="HAMAP-Rule" id="MF_01151"/>
    </source>
</evidence>
<evidence type="ECO:0000256" key="3">
    <source>
        <dbReference type="ARBA" id="ARBA00023186"/>
    </source>
</evidence>
<keyword evidence="4" id="KW-0963">Cytoplasm</keyword>
<dbReference type="SUPFAM" id="SSF51064">
    <property type="entry name" value="Head domain of nucleotide exchange factor GrpE"/>
    <property type="match status" value="1"/>
</dbReference>
<comment type="subcellular location">
    <subcellularLocation>
        <location evidence="4">Cytoplasm</location>
    </subcellularLocation>
</comment>
<dbReference type="Gene3D" id="3.90.20.20">
    <property type="match status" value="1"/>
</dbReference>
<evidence type="ECO:0000256" key="5">
    <source>
        <dbReference type="RuleBase" id="RU000639"/>
    </source>
</evidence>
<dbReference type="PRINTS" id="PR00773">
    <property type="entry name" value="GRPEPROTEIN"/>
</dbReference>
<accession>A0A1B2H8W2</accession>
<dbReference type="CDD" id="cd00446">
    <property type="entry name" value="GrpE"/>
    <property type="match status" value="1"/>
</dbReference>
<dbReference type="RefSeq" id="WP_075433290.1">
    <property type="nucleotide sequence ID" value="NZ_CP013259.1"/>
</dbReference>
<dbReference type="Gene3D" id="2.30.22.10">
    <property type="entry name" value="Head domain of nucleotide exchange factor GrpE"/>
    <property type="match status" value="1"/>
</dbReference>
<dbReference type="GO" id="GO:0005737">
    <property type="term" value="C:cytoplasm"/>
    <property type="evidence" value="ECO:0007669"/>
    <property type="project" value="UniProtKB-SubCell"/>
</dbReference>
<dbReference type="OrthoDB" id="9789811at2"/>
<dbReference type="GO" id="GO:0000774">
    <property type="term" value="F:adenyl-nucleotide exchange factor activity"/>
    <property type="evidence" value="ECO:0007669"/>
    <property type="project" value="InterPro"/>
</dbReference>
<dbReference type="EMBL" id="CP013259">
    <property type="protein sequence ID" value="ANZ22469.1"/>
    <property type="molecule type" value="Genomic_DNA"/>
</dbReference>
<protein>
    <recommendedName>
        <fullName evidence="4 5">Protein GrpE</fullName>
    </recommendedName>
    <alternativeName>
        <fullName evidence="4">HSP-70 cofactor</fullName>
    </alternativeName>
</protein>
<dbReference type="GO" id="GO:0051087">
    <property type="term" value="F:protein-folding chaperone binding"/>
    <property type="evidence" value="ECO:0007669"/>
    <property type="project" value="InterPro"/>
</dbReference>
<sequence length="187" mass="22022">MTKKQDKKIEKNIEKEKIDCEKNNFINKDLITFLENQLQESEKKILEKKISIDKELTIFLNRSNKTINQARKFSLEKCIINFLPIFDNVERSLNLIKKNMSNKFFVEIKNKLELISDLLNQAFQQFHIKKIDAINVPFDPSIHEAMSIHYTNNMDSNKIVTVMQPGYILHNSRLLRPAMVLVSKKKI</sequence>
<dbReference type="SUPFAM" id="SSF58014">
    <property type="entry name" value="Coiled-coil domain of nucleotide exchange factor GrpE"/>
    <property type="match status" value="1"/>
</dbReference>
<name>A0A1B2H8W2_BUCDN</name>
<dbReference type="PROSITE" id="PS01071">
    <property type="entry name" value="GRPE"/>
    <property type="match status" value="1"/>
</dbReference>
<dbReference type="HAMAP" id="MF_01151">
    <property type="entry name" value="GrpE"/>
    <property type="match status" value="1"/>
</dbReference>
<evidence type="ECO:0000256" key="6">
    <source>
        <dbReference type="RuleBase" id="RU004478"/>
    </source>
</evidence>
<evidence type="ECO:0000313" key="7">
    <source>
        <dbReference type="EMBL" id="ANZ22469.1"/>
    </source>
</evidence>
<keyword evidence="3 4" id="KW-0143">Chaperone</keyword>
<gene>
    <name evidence="4" type="primary">grpE</name>
    <name evidence="7" type="ORF">ATN01_01260</name>
</gene>
<comment type="similarity">
    <text evidence="1 4 6">Belongs to the GrpE family.</text>
</comment>
<reference evidence="7 8" key="1">
    <citation type="submission" date="2015-11" db="EMBL/GenBank/DDBJ databases">
        <title>The complete genome of Buchnera aphidicola from Diuraphis noxia biotype SAM.</title>
        <authorList>
            <person name="Burger N.F.V."/>
            <person name="Oberholster A.-M."/>
        </authorList>
    </citation>
    <scope>NUCLEOTIDE SEQUENCE [LARGE SCALE GENOMIC DNA]</scope>
    <source>
        <strain evidence="7">SAM</strain>
    </source>
</reference>
<comment type="subunit">
    <text evidence="4">Homodimer.</text>
</comment>
<evidence type="ECO:0000313" key="8">
    <source>
        <dbReference type="Proteomes" id="UP000093070"/>
    </source>
</evidence>
<evidence type="ECO:0000256" key="2">
    <source>
        <dbReference type="ARBA" id="ARBA00023016"/>
    </source>
</evidence>
<dbReference type="PANTHER" id="PTHR21237">
    <property type="entry name" value="GRPE PROTEIN"/>
    <property type="match status" value="1"/>
</dbReference>
<proteinExistence type="inferred from homology"/>
<dbReference type="Pfam" id="PF01025">
    <property type="entry name" value="GrpE"/>
    <property type="match status" value="1"/>
</dbReference>
<organism evidence="7 8">
    <name type="scientific">Buchnera aphidicola subsp. Diuraphis noxia</name>
    <dbReference type="NCBI Taxonomy" id="118101"/>
    <lineage>
        <taxon>Bacteria</taxon>
        <taxon>Pseudomonadati</taxon>
        <taxon>Pseudomonadota</taxon>
        <taxon>Gammaproteobacteria</taxon>
        <taxon>Enterobacterales</taxon>
        <taxon>Erwiniaceae</taxon>
        <taxon>Buchnera</taxon>
    </lineage>
</organism>
<evidence type="ECO:0000256" key="1">
    <source>
        <dbReference type="ARBA" id="ARBA00009054"/>
    </source>
</evidence>
<dbReference type="PANTHER" id="PTHR21237:SF23">
    <property type="entry name" value="GRPE PROTEIN HOMOLOG, MITOCHONDRIAL"/>
    <property type="match status" value="1"/>
</dbReference>
<dbReference type="InterPro" id="IPR013805">
    <property type="entry name" value="GrpE_CC"/>
</dbReference>
<dbReference type="GO" id="GO:0051082">
    <property type="term" value="F:unfolded protein binding"/>
    <property type="evidence" value="ECO:0007669"/>
    <property type="project" value="TreeGrafter"/>
</dbReference>
<dbReference type="GO" id="GO:0042803">
    <property type="term" value="F:protein homodimerization activity"/>
    <property type="evidence" value="ECO:0007669"/>
    <property type="project" value="InterPro"/>
</dbReference>
<dbReference type="STRING" id="118101.ATN01_01260"/>
<dbReference type="GO" id="GO:0006457">
    <property type="term" value="P:protein folding"/>
    <property type="evidence" value="ECO:0007669"/>
    <property type="project" value="InterPro"/>
</dbReference>
<dbReference type="InterPro" id="IPR009012">
    <property type="entry name" value="GrpE_head"/>
</dbReference>
<dbReference type="InterPro" id="IPR000740">
    <property type="entry name" value="GrpE"/>
</dbReference>
<comment type="function">
    <text evidence="4 5">Participates actively in the response to hyperosmotic and heat shock by preventing the aggregation of stress-denatured proteins, in association with DnaK and GrpE. It is the nucleotide exchange factor for DnaK and may function as a thermosensor. Unfolded proteins bind initially to DnaJ; upon interaction with the DnaJ-bound protein, DnaK hydrolyzes its bound ATP, resulting in the formation of a stable complex. GrpE releases ADP from DnaK; ATP binding to DnaK triggers the release of the substrate protein, thus completing the reaction cycle. Several rounds of ATP-dependent interactions between DnaJ, DnaK and GrpE are required for fully efficient folding.</text>
</comment>
<dbReference type="AlphaFoldDB" id="A0A1B2H8W2"/>